<evidence type="ECO:0000313" key="6">
    <source>
        <dbReference type="Proteomes" id="UP000185678"/>
    </source>
</evidence>
<dbReference type="Gene3D" id="3.90.10.10">
    <property type="entry name" value="Cytochrome C3"/>
    <property type="match status" value="2"/>
</dbReference>
<dbReference type="PANTHER" id="PTHR35038">
    <property type="entry name" value="DISSIMILATORY SULFITE REDUCTASE SIRA"/>
    <property type="match status" value="1"/>
</dbReference>
<reference evidence="5 6" key="1">
    <citation type="submission" date="2017-01" db="EMBL/GenBank/DDBJ databases">
        <authorList>
            <person name="Mah S.A."/>
            <person name="Swanson W.J."/>
            <person name="Moy G.W."/>
            <person name="Vacquier V.D."/>
        </authorList>
    </citation>
    <scope>NUCLEOTIDE SEQUENCE [LARGE SCALE GENOMIC DNA]</scope>
    <source>
        <strain evidence="5 6">DSM 11589</strain>
    </source>
</reference>
<dbReference type="EMBL" id="FTOA01000003">
    <property type="protein sequence ID" value="SIS73773.1"/>
    <property type="molecule type" value="Genomic_DNA"/>
</dbReference>
<feature type="region of interest" description="Disordered" evidence="2">
    <location>
        <begin position="95"/>
        <end position="142"/>
    </location>
</feature>
<feature type="domain" description="Cytochrome c-type protein NrfB-like" evidence="4">
    <location>
        <begin position="109"/>
        <end position="190"/>
    </location>
</feature>
<feature type="domain" description="Doubled CXXCH motif" evidence="3">
    <location>
        <begin position="264"/>
        <end position="301"/>
    </location>
</feature>
<dbReference type="InterPro" id="IPR020015">
    <property type="entry name" value="Decahaem_cyt-c_DmsE"/>
</dbReference>
<dbReference type="Gene3D" id="1.10.1130.10">
    <property type="entry name" value="Flavocytochrome C3, Chain A"/>
    <property type="match status" value="1"/>
</dbReference>
<dbReference type="InterPro" id="IPR053875">
    <property type="entry name" value="Cytochrom_c_NrfB-like_dom"/>
</dbReference>
<evidence type="ECO:0000259" key="3">
    <source>
        <dbReference type="Pfam" id="PF09699"/>
    </source>
</evidence>
<evidence type="ECO:0000256" key="1">
    <source>
        <dbReference type="ARBA" id="ARBA00022729"/>
    </source>
</evidence>
<dbReference type="InterPro" id="IPR051829">
    <property type="entry name" value="Multiheme_Cytochr_ET"/>
</dbReference>
<keyword evidence="1" id="KW-0732">Signal</keyword>
<evidence type="ECO:0000313" key="5">
    <source>
        <dbReference type="EMBL" id="SIS73773.1"/>
    </source>
</evidence>
<keyword evidence="6" id="KW-1185">Reference proteome</keyword>
<dbReference type="Proteomes" id="UP000185678">
    <property type="component" value="Unassembled WGS sequence"/>
</dbReference>
<dbReference type="InterPro" id="IPR010177">
    <property type="entry name" value="Paired_CXXCH_1"/>
</dbReference>
<accession>A0A1N7LIY9</accession>
<organism evidence="5 6">
    <name type="scientific">Insolitispirillum peregrinum</name>
    <dbReference type="NCBI Taxonomy" id="80876"/>
    <lineage>
        <taxon>Bacteria</taxon>
        <taxon>Pseudomonadati</taxon>
        <taxon>Pseudomonadota</taxon>
        <taxon>Alphaproteobacteria</taxon>
        <taxon>Rhodospirillales</taxon>
        <taxon>Novispirillaceae</taxon>
        <taxon>Insolitispirillum</taxon>
    </lineage>
</organism>
<dbReference type="AlphaFoldDB" id="A0A1N7LIY9"/>
<dbReference type="PANTHER" id="PTHR35038:SF6">
    <property type="entry name" value="SURFACE LOCALIZED DECAHEME CYTOCHROME C LIPOPROTEIN"/>
    <property type="match status" value="1"/>
</dbReference>
<dbReference type="RefSeq" id="WP_076400004.1">
    <property type="nucleotide sequence ID" value="NZ_FTOA01000003.1"/>
</dbReference>
<dbReference type="NCBIfam" id="TIGR01905">
    <property type="entry name" value="paired_CXXCH_1"/>
    <property type="match status" value="3"/>
</dbReference>
<dbReference type="OrthoDB" id="9814800at2"/>
<evidence type="ECO:0000259" key="4">
    <source>
        <dbReference type="Pfam" id="PF22678"/>
    </source>
</evidence>
<proteinExistence type="predicted"/>
<sequence length="352" mass="38117">MTARHVLKATALLLLAYTLTFAVGAWFGHAIAAEPFPTGQSSRWVREVAPASPLDADKPAKPADDAITWAARGEQTCIKCHDTVTDRTIMKTAHGVKDDPTSPMANHACESCHGPSDEHNNARPPKGEKRPPVDVSFKEPLASPVDKRNEVCRSCHLGEEHINWPGSKHQQADVACTDCHTLHTTQDPVMDKMTQPEVCFSCHAQQRGEAQAFSHHPIKEGKVSCSDCHAVHGSGGPSLLTEMTTNETCYTCHAEQRGPFIWEHEPVRDDCMTCHTPHGSTQKHLLTMRDPFLCMTCHQTSRNSHDALLSGGNQLPGGSGVGSYNMLLSSGCSNCHSKVHGSSAPSGGMLTH</sequence>
<dbReference type="STRING" id="80876.SAMN05421779_103356"/>
<dbReference type="InterPro" id="IPR036280">
    <property type="entry name" value="Multihaem_cyt_sf"/>
</dbReference>
<dbReference type="Pfam" id="PF22678">
    <property type="entry name" value="Cytochrom_c_NrfB-like"/>
    <property type="match status" value="1"/>
</dbReference>
<evidence type="ECO:0000256" key="2">
    <source>
        <dbReference type="SAM" id="MobiDB-lite"/>
    </source>
</evidence>
<dbReference type="Pfam" id="PF09699">
    <property type="entry name" value="Paired_CXXCH_1"/>
    <property type="match status" value="2"/>
</dbReference>
<gene>
    <name evidence="5" type="ORF">SAMN05421779_103356</name>
</gene>
<protein>
    <submittedName>
        <fullName evidence="5">Decaheme c-type cytochrome, DmsE family</fullName>
    </submittedName>
</protein>
<dbReference type="SUPFAM" id="SSF48695">
    <property type="entry name" value="Multiheme cytochromes"/>
    <property type="match status" value="1"/>
</dbReference>
<feature type="domain" description="Doubled CXXCH motif" evidence="3">
    <location>
        <begin position="215"/>
        <end position="257"/>
    </location>
</feature>
<name>A0A1N7LIY9_9PROT</name>
<dbReference type="GO" id="GO:0016491">
    <property type="term" value="F:oxidoreductase activity"/>
    <property type="evidence" value="ECO:0007669"/>
    <property type="project" value="TreeGrafter"/>
</dbReference>
<dbReference type="NCBIfam" id="TIGR03508">
    <property type="entry name" value="decahem_SO"/>
    <property type="match status" value="1"/>
</dbReference>
<feature type="compositionally biased region" description="Basic and acidic residues" evidence="2">
    <location>
        <begin position="115"/>
        <end position="132"/>
    </location>
</feature>